<comment type="caution">
    <text evidence="1">The sequence shown here is derived from an EMBL/GenBank/DDBJ whole genome shotgun (WGS) entry which is preliminary data.</text>
</comment>
<dbReference type="SUPFAM" id="SSF54506">
    <property type="entry name" value="Diaminopimelate epimerase-like"/>
    <property type="match status" value="1"/>
</dbReference>
<dbReference type="PIRSF" id="PIRSF016184">
    <property type="entry name" value="PhzC_PhzF"/>
    <property type="match status" value="1"/>
</dbReference>
<dbReference type="EMBL" id="DTHJ01000170">
    <property type="protein sequence ID" value="HHS63526.1"/>
    <property type="molecule type" value="Genomic_DNA"/>
</dbReference>
<dbReference type="InterPro" id="IPR003719">
    <property type="entry name" value="Phenazine_PhzF-like"/>
</dbReference>
<dbReference type="GO" id="GO:0005737">
    <property type="term" value="C:cytoplasm"/>
    <property type="evidence" value="ECO:0007669"/>
    <property type="project" value="TreeGrafter"/>
</dbReference>
<dbReference type="Pfam" id="PF02567">
    <property type="entry name" value="PhzC-PhzF"/>
    <property type="match status" value="1"/>
</dbReference>
<dbReference type="NCBIfam" id="TIGR00654">
    <property type="entry name" value="PhzF_family"/>
    <property type="match status" value="1"/>
</dbReference>
<reference evidence="1" key="1">
    <citation type="journal article" date="2020" name="mSystems">
        <title>Genome- and Community-Level Interaction Insights into Carbon Utilization and Element Cycling Functions of Hydrothermarchaeota in Hydrothermal Sediment.</title>
        <authorList>
            <person name="Zhou Z."/>
            <person name="Liu Y."/>
            <person name="Xu W."/>
            <person name="Pan J."/>
            <person name="Luo Z.H."/>
            <person name="Li M."/>
        </authorList>
    </citation>
    <scope>NUCLEOTIDE SEQUENCE [LARGE SCALE GENOMIC DNA]</scope>
    <source>
        <strain evidence="1">SpSt-783</strain>
    </source>
</reference>
<proteinExistence type="predicted"/>
<dbReference type="PANTHER" id="PTHR13774">
    <property type="entry name" value="PHENAZINE BIOSYNTHESIS PROTEIN"/>
    <property type="match status" value="1"/>
</dbReference>
<evidence type="ECO:0000313" key="1">
    <source>
        <dbReference type="EMBL" id="HHS63526.1"/>
    </source>
</evidence>
<accession>A0A7C6EKS9</accession>
<dbReference type="AlphaFoldDB" id="A0A7C6EKS9"/>
<name>A0A7C6EKS9_UNCW3</name>
<organism evidence="1">
    <name type="scientific">candidate division WOR-3 bacterium</name>
    <dbReference type="NCBI Taxonomy" id="2052148"/>
    <lineage>
        <taxon>Bacteria</taxon>
        <taxon>Bacteria division WOR-3</taxon>
    </lineage>
</organism>
<dbReference type="GO" id="GO:0016853">
    <property type="term" value="F:isomerase activity"/>
    <property type="evidence" value="ECO:0007669"/>
    <property type="project" value="TreeGrafter"/>
</dbReference>
<sequence>MEWIKAKRLCSFTTVPYAGNPAWVIIGIQPNYDEKKMMKLARELNPLSDTTFIFPGDKESDLILRFFSGSEEIKFSGHGAVATYYAIENEGIIDLKEPTTILKQKTKSGIQAVELRVTDKKINRVTISLPPPNTISINLELKSVAQFLGISPIDISNTNLPVSAVQSGHPEIIVPVKSLPQLLDITPNFSLMKNYCQRFGITGVVLFCMETNDPEANVHMRHFAPVVGINEDPASGGAAVALGYYLVKNGIIKAEETTRIVVEQGYSLQMPGLVYVHIYTDNNEILRTAFGGQAVMTFEGKICLP</sequence>
<gene>
    <name evidence="1" type="ORF">ENV70_07975</name>
</gene>
<dbReference type="Gene3D" id="3.10.310.10">
    <property type="entry name" value="Diaminopimelate Epimerase, Chain A, domain 1"/>
    <property type="match status" value="2"/>
</dbReference>
<protein>
    <submittedName>
        <fullName evidence="1">PhzF family phenazine biosynthesis protein</fullName>
    </submittedName>
</protein>